<dbReference type="EMBL" id="CANHGI010000006">
    <property type="protein sequence ID" value="CAI5456690.1"/>
    <property type="molecule type" value="Genomic_DNA"/>
</dbReference>
<dbReference type="InterPro" id="IPR010919">
    <property type="entry name" value="SAND-like_dom_sf"/>
</dbReference>
<evidence type="ECO:0000313" key="7">
    <source>
        <dbReference type="Proteomes" id="UP001152747"/>
    </source>
</evidence>
<evidence type="ECO:0000256" key="4">
    <source>
        <dbReference type="SAM" id="MobiDB-lite"/>
    </source>
</evidence>
<keyword evidence="2" id="KW-0804">Transcription</keyword>
<organism evidence="6 7">
    <name type="scientific">Caenorhabditis angaria</name>
    <dbReference type="NCBI Taxonomy" id="860376"/>
    <lineage>
        <taxon>Eukaryota</taxon>
        <taxon>Metazoa</taxon>
        <taxon>Ecdysozoa</taxon>
        <taxon>Nematoda</taxon>
        <taxon>Chromadorea</taxon>
        <taxon>Rhabditida</taxon>
        <taxon>Rhabditina</taxon>
        <taxon>Rhabditomorpha</taxon>
        <taxon>Rhabditoidea</taxon>
        <taxon>Rhabditidae</taxon>
        <taxon>Peloderinae</taxon>
        <taxon>Caenorhabditis</taxon>
    </lineage>
</organism>
<feature type="compositionally biased region" description="Low complexity" evidence="4">
    <location>
        <begin position="192"/>
        <end position="203"/>
    </location>
</feature>
<reference evidence="6" key="1">
    <citation type="submission" date="2022-11" db="EMBL/GenBank/DDBJ databases">
        <authorList>
            <person name="Kikuchi T."/>
        </authorList>
    </citation>
    <scope>NUCLEOTIDE SEQUENCE</scope>
    <source>
        <strain evidence="6">PS1010</strain>
    </source>
</reference>
<dbReference type="AlphaFoldDB" id="A0A9P1J6S4"/>
<keyword evidence="7" id="KW-1185">Reference proteome</keyword>
<comment type="caution">
    <text evidence="6">The sequence shown here is derived from an EMBL/GenBank/DDBJ whole genome shotgun (WGS) entry which is preliminary data.</text>
</comment>
<evidence type="ECO:0000256" key="2">
    <source>
        <dbReference type="ARBA" id="ARBA00023163"/>
    </source>
</evidence>
<dbReference type="Gene3D" id="3.10.390.10">
    <property type="entry name" value="SAND domain-like"/>
    <property type="match status" value="1"/>
</dbReference>
<evidence type="ECO:0000259" key="5">
    <source>
        <dbReference type="PROSITE" id="PS50864"/>
    </source>
</evidence>
<feature type="compositionally biased region" description="Polar residues" evidence="4">
    <location>
        <begin position="204"/>
        <end position="220"/>
    </location>
</feature>
<dbReference type="Pfam" id="PF01342">
    <property type="entry name" value="SAND"/>
    <property type="match status" value="1"/>
</dbReference>
<dbReference type="Proteomes" id="UP001152747">
    <property type="component" value="Unassembled WGS sequence"/>
</dbReference>
<evidence type="ECO:0000256" key="1">
    <source>
        <dbReference type="ARBA" id="ARBA00023015"/>
    </source>
</evidence>
<dbReference type="InterPro" id="IPR000770">
    <property type="entry name" value="SAND_dom"/>
</dbReference>
<dbReference type="OrthoDB" id="5792412at2759"/>
<keyword evidence="1" id="KW-0805">Transcription regulation</keyword>
<dbReference type="GO" id="GO:0046872">
    <property type="term" value="F:metal ion binding"/>
    <property type="evidence" value="ECO:0007669"/>
    <property type="project" value="UniProtKB-KW"/>
</dbReference>
<name>A0A9P1J6S4_9PELO</name>
<proteinExistence type="predicted"/>
<accession>A0A9P1J6S4</accession>
<gene>
    <name evidence="6" type="ORF">CAMP_LOCUS19327</name>
</gene>
<dbReference type="PROSITE" id="PS50864">
    <property type="entry name" value="SAND"/>
    <property type="match status" value="1"/>
</dbReference>
<keyword evidence="3" id="KW-0539">Nucleus</keyword>
<feature type="region of interest" description="Disordered" evidence="4">
    <location>
        <begin position="189"/>
        <end position="220"/>
    </location>
</feature>
<sequence length="453" mass="50927">MLGIEGASADDATQKQIKTELTDEEIELDLKNNVPEIIPIRCGTLTAKLHTNLFVCPGIHQHCIELDCEPDLITPKAFTIRANKDRQKDWKGSIRIGKSNLRTLMEMRTFDFHNHQTFCSAKCQSRNYITPKDREPSLLELERDEMLLRRASLPTIIPRTEVKPTLGALFKNPQFSQFIQLSQALRNNNNVGTSAGTSAGTSTESPSQAQPQSEKTSQLLSSIQQFTKDEQFRIGVETNALMTKMTTEPIVFWGEMQNLGISEQIIDQMVETLNLMRIKLKHGHIGNIAPLLSRSIASLGVCDRVVATIRRRNSISGTNVFHRLSTDYSTSEDIKPQSITEQLEALTKKAVTANPRKKSIANQLDMLAKRAKQQQEQQQQIDQIVKIEPPEISPEEPVSRKRALDEQLQELESKKAKIDEIMMNQMQSPSEILMQIAASINPPTPSVQPKAIK</sequence>
<dbReference type="GO" id="GO:0003677">
    <property type="term" value="F:DNA binding"/>
    <property type="evidence" value="ECO:0007669"/>
    <property type="project" value="UniProtKB-KW"/>
</dbReference>
<evidence type="ECO:0000313" key="6">
    <source>
        <dbReference type="EMBL" id="CAI5456690.1"/>
    </source>
</evidence>
<evidence type="ECO:0000256" key="3">
    <source>
        <dbReference type="ARBA" id="ARBA00023242"/>
    </source>
</evidence>
<feature type="domain" description="SAND" evidence="5">
    <location>
        <begin position="23"/>
        <end position="111"/>
    </location>
</feature>
<dbReference type="PANTHER" id="PTHR10417:SF4">
    <property type="entry name" value="SAND DOMAIN-CONTAINING PROTEIN-RELATED"/>
    <property type="match status" value="1"/>
</dbReference>
<dbReference type="SUPFAM" id="SSF63763">
    <property type="entry name" value="SAND domain-like"/>
    <property type="match status" value="1"/>
</dbReference>
<protein>
    <recommendedName>
        <fullName evidence="5">SAND domain-containing protein</fullName>
    </recommendedName>
</protein>
<dbReference type="PANTHER" id="PTHR10417">
    <property type="entry name" value="GLUCOCORTICOID MODULATORY ELEMENT-BINDING PROTEIN"/>
    <property type="match status" value="1"/>
</dbReference>
<dbReference type="SMART" id="SM00258">
    <property type="entry name" value="SAND"/>
    <property type="match status" value="1"/>
</dbReference>